<keyword evidence="2" id="KW-1185">Reference proteome</keyword>
<dbReference type="RefSeq" id="WP_160171723.1">
    <property type="nucleotide sequence ID" value="NZ_BBAZ01000042.1"/>
</dbReference>
<dbReference type="AlphaFoldDB" id="A0A081BKR6"/>
<sequence>MQSDKKRPLTAEEKKAWRKIVFMEDRSIKPNNEGKLTTKFKQLFKRNK</sequence>
<accession>A0A081BKR6</accession>
<dbReference type="EMBL" id="BBJM01000043">
    <property type="protein sequence ID" value="GAK48634.1"/>
    <property type="molecule type" value="Genomic_DNA"/>
</dbReference>
<organism evidence="1 2">
    <name type="scientific">Secundilactobacillus oryzae JCM 18671</name>
    <dbReference type="NCBI Taxonomy" id="1291743"/>
    <lineage>
        <taxon>Bacteria</taxon>
        <taxon>Bacillati</taxon>
        <taxon>Bacillota</taxon>
        <taxon>Bacilli</taxon>
        <taxon>Lactobacillales</taxon>
        <taxon>Lactobacillaceae</taxon>
        <taxon>Secundilactobacillus</taxon>
    </lineage>
</organism>
<dbReference type="Proteomes" id="UP000028700">
    <property type="component" value="Unassembled WGS sequence"/>
</dbReference>
<protein>
    <submittedName>
        <fullName evidence="1">Uncharacterized protein</fullName>
    </submittedName>
</protein>
<gene>
    <name evidence="1" type="ORF">LOSG293_430060</name>
</gene>
<dbReference type="STRING" id="1291743.LOSG293_430060"/>
<comment type="caution">
    <text evidence="1">The sequence shown here is derived from an EMBL/GenBank/DDBJ whole genome shotgun (WGS) entry which is preliminary data.</text>
</comment>
<proteinExistence type="predicted"/>
<evidence type="ECO:0000313" key="1">
    <source>
        <dbReference type="EMBL" id="GAK48634.1"/>
    </source>
</evidence>
<evidence type="ECO:0000313" key="2">
    <source>
        <dbReference type="Proteomes" id="UP000028700"/>
    </source>
</evidence>
<reference evidence="1" key="1">
    <citation type="journal article" date="2014" name="Genome Announc.">
        <title>Draft Genome Sequence of Lactobacillus oryzae Strain SG293T.</title>
        <authorList>
            <person name="Tanizawa Y."/>
            <person name="Fujisawa T."/>
            <person name="Mochizuki T."/>
            <person name="Kaminuma E."/>
            <person name="Nakamura Y."/>
            <person name="Tohno M."/>
        </authorList>
    </citation>
    <scope>NUCLEOTIDE SEQUENCE [LARGE SCALE GENOMIC DNA]</scope>
    <source>
        <strain evidence="1">SG293</strain>
    </source>
</reference>
<name>A0A081BKR6_9LACO</name>